<comment type="caution">
    <text evidence="1">The sequence shown here is derived from an EMBL/GenBank/DDBJ whole genome shotgun (WGS) entry which is preliminary data.</text>
</comment>
<name>A0A5S3V052_9GAMM</name>
<reference evidence="1 4" key="1">
    <citation type="submission" date="2018-01" db="EMBL/GenBank/DDBJ databases">
        <authorList>
            <person name="Paulsen S."/>
            <person name="Gram L.K."/>
        </authorList>
    </citation>
    <scope>NUCLEOTIDE SEQUENCE [LARGE SCALE GENOMIC DNA]</scope>
    <source>
        <strain evidence="1 4">S3790</strain>
        <strain evidence="2">S3895</strain>
    </source>
</reference>
<evidence type="ECO:0000313" key="2">
    <source>
        <dbReference type="EMBL" id="TMO73780.1"/>
    </source>
</evidence>
<proteinExistence type="predicted"/>
<evidence type="ECO:0000313" key="4">
    <source>
        <dbReference type="Proteomes" id="UP000307217"/>
    </source>
</evidence>
<accession>A0A5S3V052</accession>
<dbReference type="OrthoDB" id="5768421at2"/>
<reference evidence="3 4" key="2">
    <citation type="submission" date="2019-06" db="EMBL/GenBank/DDBJ databases">
        <title>Co-occurence of chitin degradation, pigmentation and bioactivity in marine Pseudoalteromonas.</title>
        <authorList>
            <person name="Sonnenschein E.C."/>
            <person name="Bech P.K."/>
        </authorList>
    </citation>
    <scope>NUCLEOTIDE SEQUENCE [LARGE SCALE GENOMIC DNA]</scope>
    <source>
        <strain evidence="4">S3790</strain>
        <strain evidence="2 3">S3895</strain>
    </source>
</reference>
<dbReference type="AlphaFoldDB" id="A0A5S3V052"/>
<dbReference type="EMBL" id="PNBW01000054">
    <property type="protein sequence ID" value="TMO73780.1"/>
    <property type="molecule type" value="Genomic_DNA"/>
</dbReference>
<evidence type="ECO:0000313" key="3">
    <source>
        <dbReference type="Proteomes" id="UP000307164"/>
    </source>
</evidence>
<keyword evidence="3" id="KW-1185">Reference proteome</keyword>
<organism evidence="1 4">
    <name type="scientific">Pseudoalteromonas aurantia</name>
    <dbReference type="NCBI Taxonomy" id="43654"/>
    <lineage>
        <taxon>Bacteria</taxon>
        <taxon>Pseudomonadati</taxon>
        <taxon>Pseudomonadota</taxon>
        <taxon>Gammaproteobacteria</taxon>
        <taxon>Alteromonadales</taxon>
        <taxon>Pseudoalteromonadaceae</taxon>
        <taxon>Pseudoalteromonas</taxon>
    </lineage>
</organism>
<protein>
    <submittedName>
        <fullName evidence="1">Uncharacterized protein</fullName>
    </submittedName>
</protein>
<sequence>MSQDKRLHLLYRVEPGCLGPTGINFVEGFCEFAQKKIKAPVYAQFGFVPRYDKALSEREYTIGNKNLSDTQVIAFLDKFDKKKSDFEEQIDELLSHAIDAYLNRL</sequence>
<evidence type="ECO:0000313" key="1">
    <source>
        <dbReference type="EMBL" id="TMO62905.1"/>
    </source>
</evidence>
<dbReference type="Proteomes" id="UP000307164">
    <property type="component" value="Unassembled WGS sequence"/>
</dbReference>
<gene>
    <name evidence="1" type="ORF">CWC19_19785</name>
    <name evidence="2" type="ORF">CWC20_12265</name>
</gene>
<dbReference type="EMBL" id="PNBX01000128">
    <property type="protein sequence ID" value="TMO62905.1"/>
    <property type="molecule type" value="Genomic_DNA"/>
</dbReference>
<dbReference type="Proteomes" id="UP000307217">
    <property type="component" value="Unassembled WGS sequence"/>
</dbReference>
<reference evidence="1" key="3">
    <citation type="submission" date="2019-09" db="EMBL/GenBank/DDBJ databases">
        <title>Co-occurence of chitin degradation, pigmentation and bioactivity in marine Pseudoalteromonas.</title>
        <authorList>
            <person name="Sonnenschein E.C."/>
            <person name="Bech P.K."/>
        </authorList>
    </citation>
    <scope>NUCLEOTIDE SEQUENCE</scope>
    <source>
        <strain evidence="1">S3790</strain>
    </source>
</reference>